<evidence type="ECO:0000313" key="2">
    <source>
        <dbReference type="Proteomes" id="UP000823598"/>
    </source>
</evidence>
<gene>
    <name evidence="1" type="ORF">IAB88_03075</name>
</gene>
<comment type="caution">
    <text evidence="1">The sequence shown here is derived from an EMBL/GenBank/DDBJ whole genome shotgun (WGS) entry which is preliminary data.</text>
</comment>
<reference evidence="1" key="1">
    <citation type="submission" date="2020-10" db="EMBL/GenBank/DDBJ databases">
        <authorList>
            <person name="Gilroy R."/>
        </authorList>
    </citation>
    <scope>NUCLEOTIDE SEQUENCE</scope>
    <source>
        <strain evidence="1">6919</strain>
    </source>
</reference>
<sequence length="430" mass="48918">MEKLMQYVWEHRLWNPAGMATNDGKKIRVIDPGLRNDDAGPDFFNAKIEIDGYLWAGNVEIHYRASDWKRHGHDKDTAYDSVILHVVDKDDAPVFRSNGERIPQMVMQCSPHFTERYAALVDGKTELPCKKVIAEFSPLESAEWIEAMAFERLQAKSERISQLLTLYNGNWEAACYVTFARTIGFGTNNDAFERLAKSLPLQLLHKHSDSLTQIEALFFGQAGMLDSPQKYADNRYYQQLCREYSFLKNKFSLRQPEGLIWKSFRMRPQNFPSRRIAMLARYVEGGFRLMANLLDANGDIDKLRSLFAVSLTGYWANHYTFAGEAVAPDASQAISRSSIDVILINTVVPLYYAYGTATDDYSRVESAIAILEQLKPENNRITALFLNAGMKIDNALASQAVIQVRNEYCNPRKCLFCRAGHKLLSVAAYE</sequence>
<evidence type="ECO:0000313" key="1">
    <source>
        <dbReference type="EMBL" id="MBO8475957.1"/>
    </source>
</evidence>
<dbReference type="AlphaFoldDB" id="A0A9D9INW8"/>
<organism evidence="1 2">
    <name type="scientific">Candidatus Limisoma faecipullorum</name>
    <dbReference type="NCBI Taxonomy" id="2840854"/>
    <lineage>
        <taxon>Bacteria</taxon>
        <taxon>Pseudomonadati</taxon>
        <taxon>Bacteroidota</taxon>
        <taxon>Bacteroidia</taxon>
        <taxon>Bacteroidales</taxon>
        <taxon>Candidatus Limisoma</taxon>
    </lineage>
</organism>
<dbReference type="InterPro" id="IPR021272">
    <property type="entry name" value="DUF2851"/>
</dbReference>
<dbReference type="Pfam" id="PF11013">
    <property type="entry name" value="DUF2851"/>
    <property type="match status" value="1"/>
</dbReference>
<name>A0A9D9INW8_9BACT</name>
<accession>A0A9D9INW8</accession>
<protein>
    <submittedName>
        <fullName evidence="1">DUF2851 family protein</fullName>
    </submittedName>
</protein>
<dbReference type="Proteomes" id="UP000823598">
    <property type="component" value="Unassembled WGS sequence"/>
</dbReference>
<reference evidence="1" key="2">
    <citation type="journal article" date="2021" name="PeerJ">
        <title>Extensive microbial diversity within the chicken gut microbiome revealed by metagenomics and culture.</title>
        <authorList>
            <person name="Gilroy R."/>
            <person name="Ravi A."/>
            <person name="Getino M."/>
            <person name="Pursley I."/>
            <person name="Horton D.L."/>
            <person name="Alikhan N.F."/>
            <person name="Baker D."/>
            <person name="Gharbi K."/>
            <person name="Hall N."/>
            <person name="Watson M."/>
            <person name="Adriaenssens E.M."/>
            <person name="Foster-Nyarko E."/>
            <person name="Jarju S."/>
            <person name="Secka A."/>
            <person name="Antonio M."/>
            <person name="Oren A."/>
            <person name="Chaudhuri R.R."/>
            <person name="La Ragione R."/>
            <person name="Hildebrand F."/>
            <person name="Pallen M.J."/>
        </authorList>
    </citation>
    <scope>NUCLEOTIDE SEQUENCE</scope>
    <source>
        <strain evidence="1">6919</strain>
    </source>
</reference>
<proteinExistence type="predicted"/>
<dbReference type="EMBL" id="JADIMC010000035">
    <property type="protein sequence ID" value="MBO8475957.1"/>
    <property type="molecule type" value="Genomic_DNA"/>
</dbReference>